<feature type="domain" description="Phosphodiester glycosidase" evidence="2">
    <location>
        <begin position="307"/>
        <end position="480"/>
    </location>
</feature>
<evidence type="ECO:0000256" key="1">
    <source>
        <dbReference type="SAM" id="SignalP"/>
    </source>
</evidence>
<dbReference type="PANTHER" id="PTHR40446">
    <property type="entry name" value="N-ACETYLGLUCOSAMINE-1-PHOSPHODIESTER ALPHA-N-ACETYLGLUCOSAMINIDASE"/>
    <property type="match status" value="1"/>
</dbReference>
<feature type="signal peptide" evidence="1">
    <location>
        <begin position="1"/>
        <end position="23"/>
    </location>
</feature>
<evidence type="ECO:0000259" key="3">
    <source>
        <dbReference type="Pfam" id="PF11741"/>
    </source>
</evidence>
<dbReference type="InterPro" id="IPR021731">
    <property type="entry name" value="AMIN_dom"/>
</dbReference>
<feature type="chain" id="PRO_5017461222" evidence="1">
    <location>
        <begin position="24"/>
        <end position="487"/>
    </location>
</feature>
<keyword evidence="5" id="KW-1185">Reference proteome</keyword>
<protein>
    <submittedName>
        <fullName evidence="4">AMIN domain-containing protein</fullName>
    </submittedName>
</protein>
<reference evidence="5" key="1">
    <citation type="submission" date="2016-10" db="EMBL/GenBank/DDBJ databases">
        <authorList>
            <person name="Varghese N."/>
            <person name="Submissions S."/>
        </authorList>
    </citation>
    <scope>NUCLEOTIDE SEQUENCE [LARGE SCALE GENOMIC DNA]</scope>
    <source>
        <strain evidence="5">DSM 23256</strain>
    </source>
</reference>
<sequence length="487" mass="51351">MNKSRITAITLAFLLLWASLAGAAAPTTAPASAPAAESAAVPAAVVSKIRSSQAADKVRIVLDMTAVPAYKVRLLDEPLRLVVDLEGAVNKSGLTELKFNDPLVGAARLAQAEPGKLRLTIDLKQAVIYNVFSLKAPNRLVIDLVKVYEQKVTQEVMPGVTYTSWLSGRPYGPVSAHILTVDLKQGFVLQPVLANGVVQGLDTVAAMARACRAVAAVNGSYFAPTGEILGLFKLDGEIVSTPPLARTAMGVMPDGKIIIDQVTYQGYVQLSSGERLVIDGVNRERGPDELILYTSRYGVTTGSNIYGIEYVIVGDEVKAIKTNDSVIPADGIVLSAHGRSAQALAALKVGDKIKIHQSLGPVWDKTVHVLGAGPMLLKNGSIYLTTKIEEFGSDVAGGRAPRTALGLTKDGRVLLVVVDGRQPTSTGMTLLELALFLQELGAVDAMNLDGGGSSEMVVNDKVVNKPSDGRERKVGSALAVISARLAI</sequence>
<proteinExistence type="predicted"/>
<name>A0A1G7HFZ8_9FIRM</name>
<evidence type="ECO:0000313" key="5">
    <source>
        <dbReference type="Proteomes" id="UP000243333"/>
    </source>
</evidence>
<evidence type="ECO:0000259" key="2">
    <source>
        <dbReference type="Pfam" id="PF09992"/>
    </source>
</evidence>
<accession>A0A1G7HFZ8</accession>
<gene>
    <name evidence="4" type="ORF">SAMN05660235_00029</name>
</gene>
<dbReference type="Gene3D" id="2.60.40.3500">
    <property type="match status" value="1"/>
</dbReference>
<dbReference type="AlphaFoldDB" id="A0A1G7HFZ8"/>
<feature type="domain" description="AMIN" evidence="3">
    <location>
        <begin position="49"/>
        <end position="144"/>
    </location>
</feature>
<dbReference type="STRING" id="1123285.SAMN05660235_00029"/>
<evidence type="ECO:0000313" key="4">
    <source>
        <dbReference type="EMBL" id="SDE99308.1"/>
    </source>
</evidence>
<dbReference type="RefSeq" id="WP_093686934.1">
    <property type="nucleotide sequence ID" value="NZ_FNBU01000001.1"/>
</dbReference>
<dbReference type="Pfam" id="PF11741">
    <property type="entry name" value="AMIN"/>
    <property type="match status" value="1"/>
</dbReference>
<dbReference type="Proteomes" id="UP000243333">
    <property type="component" value="Unassembled WGS sequence"/>
</dbReference>
<dbReference type="OrthoDB" id="9816453at2"/>
<dbReference type="PANTHER" id="PTHR40446:SF2">
    <property type="entry name" value="N-ACETYLGLUCOSAMINE-1-PHOSPHODIESTER ALPHA-N-ACETYLGLUCOSAMINIDASE"/>
    <property type="match status" value="1"/>
</dbReference>
<dbReference type="EMBL" id="FNBU01000001">
    <property type="protein sequence ID" value="SDE99308.1"/>
    <property type="molecule type" value="Genomic_DNA"/>
</dbReference>
<organism evidence="4 5">
    <name type="scientific">Sporolituus thermophilus DSM 23256</name>
    <dbReference type="NCBI Taxonomy" id="1123285"/>
    <lineage>
        <taxon>Bacteria</taxon>
        <taxon>Bacillati</taxon>
        <taxon>Bacillota</taxon>
        <taxon>Negativicutes</taxon>
        <taxon>Selenomonadales</taxon>
        <taxon>Sporomusaceae</taxon>
        <taxon>Sporolituus</taxon>
    </lineage>
</organism>
<dbReference type="InterPro" id="IPR018711">
    <property type="entry name" value="NAGPA"/>
</dbReference>
<dbReference type="Pfam" id="PF09992">
    <property type="entry name" value="NAGPA"/>
    <property type="match status" value="1"/>
</dbReference>
<keyword evidence="1" id="KW-0732">Signal</keyword>